<dbReference type="InterPro" id="IPR004710">
    <property type="entry name" value="Bilac:Na_transpt"/>
</dbReference>
<dbReference type="Pfam" id="PF01758">
    <property type="entry name" value="SBF"/>
    <property type="match status" value="1"/>
</dbReference>
<keyword evidence="2 5" id="KW-0812">Transmembrane</keyword>
<evidence type="ECO:0000313" key="7">
    <source>
        <dbReference type="Proteomes" id="UP000239007"/>
    </source>
</evidence>
<feature type="transmembrane region" description="Helical" evidence="5">
    <location>
        <begin position="70"/>
        <end position="93"/>
    </location>
</feature>
<proteinExistence type="predicted"/>
<feature type="transmembrane region" description="Helical" evidence="5">
    <location>
        <begin position="12"/>
        <end position="31"/>
    </location>
</feature>
<protein>
    <recommendedName>
        <fullName evidence="8">Bile acid:sodium symporter</fullName>
    </recommendedName>
</protein>
<evidence type="ECO:0000256" key="3">
    <source>
        <dbReference type="ARBA" id="ARBA00022989"/>
    </source>
</evidence>
<dbReference type="OrthoDB" id="9806785at2"/>
<evidence type="ECO:0000256" key="2">
    <source>
        <dbReference type="ARBA" id="ARBA00022692"/>
    </source>
</evidence>
<evidence type="ECO:0000256" key="5">
    <source>
        <dbReference type="SAM" id="Phobius"/>
    </source>
</evidence>
<keyword evidence="4 5" id="KW-0472">Membrane</keyword>
<feature type="transmembrane region" description="Helical" evidence="5">
    <location>
        <begin position="203"/>
        <end position="221"/>
    </location>
</feature>
<evidence type="ECO:0000256" key="4">
    <source>
        <dbReference type="ARBA" id="ARBA00023136"/>
    </source>
</evidence>
<sequence length="298" mass="32373">MGELYIQYEYWFAAIQLFFAMLGMGATLTFNDFKDVAREPKSVGIGVVLQLVIIPLLAFGFIYFTDVLAGVAIGIALLAAIPGGTTSNIFTYLAKGNVPLSISITGLTTLACLLTTPLILGLLITEYLPDNFTMPADQIIRDITFILLLPLIIGMLILRYISNHASWISAWSIRLSLVGIILIVVGSASAGRLDIDAYGTHNMMLVSLFIISLLCFTWLMLKVLGLSKSDSTAIEMEVIVRNVNLGVMIKASMFPVIVGSANIIGDMVLFTVLLYGALQIIIAAIVIMFKRRGLKVLS</sequence>
<feature type="transmembrane region" description="Helical" evidence="5">
    <location>
        <begin position="173"/>
        <end position="191"/>
    </location>
</feature>
<dbReference type="InterPro" id="IPR038770">
    <property type="entry name" value="Na+/solute_symporter_sf"/>
</dbReference>
<evidence type="ECO:0000313" key="6">
    <source>
        <dbReference type="EMBL" id="PQJ53969.1"/>
    </source>
</evidence>
<dbReference type="AlphaFoldDB" id="A0A2S7UW28"/>
<dbReference type="Gene3D" id="1.20.1530.20">
    <property type="match status" value="1"/>
</dbReference>
<name>A0A2S7UW28_9GAMM</name>
<feature type="transmembrane region" description="Helical" evidence="5">
    <location>
        <begin position="100"/>
        <end position="123"/>
    </location>
</feature>
<organism evidence="6 7">
    <name type="scientific">Psychrosphaera saromensis</name>
    <dbReference type="NCBI Taxonomy" id="716813"/>
    <lineage>
        <taxon>Bacteria</taxon>
        <taxon>Pseudomonadati</taxon>
        <taxon>Pseudomonadota</taxon>
        <taxon>Gammaproteobacteria</taxon>
        <taxon>Alteromonadales</taxon>
        <taxon>Pseudoalteromonadaceae</taxon>
        <taxon>Psychrosphaera</taxon>
    </lineage>
</organism>
<feature type="transmembrane region" description="Helical" evidence="5">
    <location>
        <begin position="143"/>
        <end position="161"/>
    </location>
</feature>
<dbReference type="EMBL" id="MSCH01000003">
    <property type="protein sequence ID" value="PQJ53969.1"/>
    <property type="molecule type" value="Genomic_DNA"/>
</dbReference>
<evidence type="ECO:0000256" key="1">
    <source>
        <dbReference type="ARBA" id="ARBA00004141"/>
    </source>
</evidence>
<keyword evidence="3 5" id="KW-1133">Transmembrane helix</keyword>
<gene>
    <name evidence="6" type="ORF">BTO11_10085</name>
</gene>
<reference evidence="6 7" key="1">
    <citation type="submission" date="2016-12" db="EMBL/GenBank/DDBJ databases">
        <title>Diversity of luminous bacteria.</title>
        <authorList>
            <person name="Yoshizawa S."/>
            <person name="Kogure K."/>
        </authorList>
    </citation>
    <scope>NUCLEOTIDE SEQUENCE [LARGE SCALE GENOMIC DNA]</scope>
    <source>
        <strain evidence="6 7">SA4-48</strain>
    </source>
</reference>
<dbReference type="PANTHER" id="PTHR10361">
    <property type="entry name" value="SODIUM-BILE ACID COTRANSPORTER"/>
    <property type="match status" value="1"/>
</dbReference>
<comment type="subcellular location">
    <subcellularLocation>
        <location evidence="1">Membrane</location>
        <topology evidence="1">Multi-pass membrane protein</topology>
    </subcellularLocation>
</comment>
<dbReference type="RefSeq" id="WP_105052474.1">
    <property type="nucleotide sequence ID" value="NZ_BMYG01000007.1"/>
</dbReference>
<comment type="caution">
    <text evidence="6">The sequence shown here is derived from an EMBL/GenBank/DDBJ whole genome shotgun (WGS) entry which is preliminary data.</text>
</comment>
<feature type="transmembrane region" description="Helical" evidence="5">
    <location>
        <begin position="242"/>
        <end position="261"/>
    </location>
</feature>
<evidence type="ECO:0008006" key="8">
    <source>
        <dbReference type="Google" id="ProtNLM"/>
    </source>
</evidence>
<dbReference type="GO" id="GO:0016020">
    <property type="term" value="C:membrane"/>
    <property type="evidence" value="ECO:0007669"/>
    <property type="project" value="UniProtKB-SubCell"/>
</dbReference>
<dbReference type="InterPro" id="IPR002657">
    <property type="entry name" value="BilAc:Na_symport/Acr3"/>
</dbReference>
<dbReference type="PANTHER" id="PTHR10361:SF28">
    <property type="entry name" value="P3 PROTEIN-RELATED"/>
    <property type="match status" value="1"/>
</dbReference>
<feature type="transmembrane region" description="Helical" evidence="5">
    <location>
        <begin position="43"/>
        <end position="64"/>
    </location>
</feature>
<feature type="transmembrane region" description="Helical" evidence="5">
    <location>
        <begin position="267"/>
        <end position="289"/>
    </location>
</feature>
<dbReference type="Proteomes" id="UP000239007">
    <property type="component" value="Unassembled WGS sequence"/>
</dbReference>
<accession>A0A2S7UW28</accession>
<keyword evidence="7" id="KW-1185">Reference proteome</keyword>